<dbReference type="EMBL" id="JAWDJW010006421">
    <property type="protein sequence ID" value="KAK3064811.1"/>
    <property type="molecule type" value="Genomic_DNA"/>
</dbReference>
<sequence>MAGLVAYAALIATFFIVGRAVRNLFFHPLRKIPGPRLAAATSLWLFYKEMKAYSDEEVFNLHKRLGPLVRIAPNEVSICDLEAYRNVIYSSNTTFLKSPYYYNAFDNPGGSVFSETNKAAHSAEKRLLSHAFSRANLLGMQGLLYSICDRWIKQLDKYVKENRPIPLWHASQCFTLEATSMFSYGSSNGSLEQEDLLHPLFLAFENLAVIVTVFQRLPIVQIILGKLQTLIPFGFPDVHRGSRKGLAKLKSQKDHQDGEGLVMFESMTKKAAEQHFDMDNDRMISNGSLMLSAGTGTTGLSITTAIFSLAEQPDLWRELQGELLSAFPDPSATPDVVELEKIPLLEACVKEATRVAVPIRGKHPREVPEGGWKYKEYFLPAKTVISASPLFHCHDEHVFEDPKMFKPKRWLKNDTKIMQQSHLVFSSGSRMCIGQK</sequence>
<keyword evidence="2" id="KW-1185">Reference proteome</keyword>
<name>A0ACC3DBJ9_9PEZI</name>
<comment type="caution">
    <text evidence="1">The sequence shown here is derived from an EMBL/GenBank/DDBJ whole genome shotgun (WGS) entry which is preliminary data.</text>
</comment>
<dbReference type="Proteomes" id="UP001186974">
    <property type="component" value="Unassembled WGS sequence"/>
</dbReference>
<organism evidence="1 2">
    <name type="scientific">Coniosporium uncinatum</name>
    <dbReference type="NCBI Taxonomy" id="93489"/>
    <lineage>
        <taxon>Eukaryota</taxon>
        <taxon>Fungi</taxon>
        <taxon>Dikarya</taxon>
        <taxon>Ascomycota</taxon>
        <taxon>Pezizomycotina</taxon>
        <taxon>Dothideomycetes</taxon>
        <taxon>Dothideomycetes incertae sedis</taxon>
        <taxon>Coniosporium</taxon>
    </lineage>
</organism>
<proteinExistence type="predicted"/>
<evidence type="ECO:0000313" key="1">
    <source>
        <dbReference type="EMBL" id="KAK3064811.1"/>
    </source>
</evidence>
<reference evidence="1" key="1">
    <citation type="submission" date="2024-09" db="EMBL/GenBank/DDBJ databases">
        <title>Black Yeasts Isolated from many extreme environments.</title>
        <authorList>
            <person name="Coleine C."/>
            <person name="Stajich J.E."/>
            <person name="Selbmann L."/>
        </authorList>
    </citation>
    <scope>NUCLEOTIDE SEQUENCE</scope>
    <source>
        <strain evidence="1">CCFEE 5737</strain>
    </source>
</reference>
<protein>
    <submittedName>
        <fullName evidence="1">Uncharacterized protein</fullName>
    </submittedName>
</protein>
<gene>
    <name evidence="1" type="ORF">LTS18_003710</name>
</gene>
<evidence type="ECO:0000313" key="2">
    <source>
        <dbReference type="Proteomes" id="UP001186974"/>
    </source>
</evidence>
<accession>A0ACC3DBJ9</accession>